<proteinExistence type="predicted"/>
<sequence length="310" mass="35063">MNCRTGPLVSIIIPCYNVAGFVEKAINSILSQTYYELEIWIIDDGSTDDTLEKIKAFKDDRIKVVSFKKNTKKVGAVNEVLKKVNGQYIAFQDADDWSEPERIEVQLKEFTKDAALGICFTNYRYVGKKTIASCKIALTNEELRNEFLHYTYKRQPGTAPTICATMMISKASLDKTGGYNPYFAGRVAEDIQWIYRILKEFKGITIDKVLYNYSVRAGSLTEISSTGRNVKSSYSVQLLSKIIKKDIQEGIDILSPENASELKLLELEACEDALAESIHALNETKALYKGSMSFKLGQFILRPLQLLKRR</sequence>
<dbReference type="RefSeq" id="WP_150416516.1">
    <property type="nucleotide sequence ID" value="NZ_VYQF01000008.1"/>
</dbReference>
<dbReference type="Proteomes" id="UP000326903">
    <property type="component" value="Unassembled WGS sequence"/>
</dbReference>
<accession>A0A5J5ID94</accession>
<protein>
    <submittedName>
        <fullName evidence="2">Glycosyltransferase family 2 protein</fullName>
    </submittedName>
</protein>
<dbReference type="PANTHER" id="PTHR22916:SF3">
    <property type="entry name" value="UDP-GLCNAC:BETAGAL BETA-1,3-N-ACETYLGLUCOSAMINYLTRANSFERASE-LIKE PROTEIN 1"/>
    <property type="match status" value="1"/>
</dbReference>
<feature type="domain" description="Glycosyltransferase 2-like" evidence="1">
    <location>
        <begin position="10"/>
        <end position="174"/>
    </location>
</feature>
<dbReference type="Gene3D" id="3.90.550.10">
    <property type="entry name" value="Spore Coat Polysaccharide Biosynthesis Protein SpsA, Chain A"/>
    <property type="match status" value="1"/>
</dbReference>
<keyword evidence="2" id="KW-0808">Transferase</keyword>
<dbReference type="SUPFAM" id="SSF53448">
    <property type="entry name" value="Nucleotide-diphospho-sugar transferases"/>
    <property type="match status" value="1"/>
</dbReference>
<evidence type="ECO:0000259" key="1">
    <source>
        <dbReference type="Pfam" id="PF00535"/>
    </source>
</evidence>
<comment type="caution">
    <text evidence="2">The sequence shown here is derived from an EMBL/GenBank/DDBJ whole genome shotgun (WGS) entry which is preliminary data.</text>
</comment>
<gene>
    <name evidence="2" type="ORF">FW778_19390</name>
</gene>
<dbReference type="GO" id="GO:0016758">
    <property type="term" value="F:hexosyltransferase activity"/>
    <property type="evidence" value="ECO:0007669"/>
    <property type="project" value="UniProtKB-ARBA"/>
</dbReference>
<dbReference type="EMBL" id="VYQF01000008">
    <property type="protein sequence ID" value="KAA9036393.1"/>
    <property type="molecule type" value="Genomic_DNA"/>
</dbReference>
<organism evidence="2 3">
    <name type="scientific">Ginsengibacter hankyongi</name>
    <dbReference type="NCBI Taxonomy" id="2607284"/>
    <lineage>
        <taxon>Bacteria</taxon>
        <taxon>Pseudomonadati</taxon>
        <taxon>Bacteroidota</taxon>
        <taxon>Chitinophagia</taxon>
        <taxon>Chitinophagales</taxon>
        <taxon>Chitinophagaceae</taxon>
        <taxon>Ginsengibacter</taxon>
    </lineage>
</organism>
<name>A0A5J5ID94_9BACT</name>
<evidence type="ECO:0000313" key="3">
    <source>
        <dbReference type="Proteomes" id="UP000326903"/>
    </source>
</evidence>
<keyword evidence="3" id="KW-1185">Reference proteome</keyword>
<dbReference type="Pfam" id="PF00535">
    <property type="entry name" value="Glycos_transf_2"/>
    <property type="match status" value="1"/>
</dbReference>
<dbReference type="PANTHER" id="PTHR22916">
    <property type="entry name" value="GLYCOSYLTRANSFERASE"/>
    <property type="match status" value="1"/>
</dbReference>
<reference evidence="2 3" key="1">
    <citation type="submission" date="2019-09" db="EMBL/GenBank/DDBJ databases">
        <title>Draft genome sequence of Ginsengibacter sp. BR5-29.</title>
        <authorList>
            <person name="Im W.-T."/>
        </authorList>
    </citation>
    <scope>NUCLEOTIDE SEQUENCE [LARGE SCALE GENOMIC DNA]</scope>
    <source>
        <strain evidence="2 3">BR5-29</strain>
    </source>
</reference>
<dbReference type="InterPro" id="IPR001173">
    <property type="entry name" value="Glyco_trans_2-like"/>
</dbReference>
<dbReference type="InterPro" id="IPR029044">
    <property type="entry name" value="Nucleotide-diphossugar_trans"/>
</dbReference>
<dbReference type="AlphaFoldDB" id="A0A5J5ID94"/>
<dbReference type="CDD" id="cd00761">
    <property type="entry name" value="Glyco_tranf_GTA_type"/>
    <property type="match status" value="1"/>
</dbReference>
<evidence type="ECO:0000313" key="2">
    <source>
        <dbReference type="EMBL" id="KAA9036393.1"/>
    </source>
</evidence>